<comment type="caution">
    <text evidence="1">The sequence shown here is derived from an EMBL/GenBank/DDBJ whole genome shotgun (WGS) entry which is preliminary data.</text>
</comment>
<gene>
    <name evidence="1" type="ORF">OS493_001896</name>
</gene>
<sequence>MDSSDLDLCELLASIPLDIPKKPPTQEDLEIAEVANRLSGYDNMSFDDKIEYAVAQRRKSEADSEISAAAKSIHTTDEVGVDYGDDGPVTCQMCGLFRKRS</sequence>
<dbReference type="EMBL" id="MU826826">
    <property type="protein sequence ID" value="KAJ7375158.1"/>
    <property type="molecule type" value="Genomic_DNA"/>
</dbReference>
<name>A0A9W9Z773_9CNID</name>
<keyword evidence="2" id="KW-1185">Reference proteome</keyword>
<reference evidence="1" key="1">
    <citation type="submission" date="2023-01" db="EMBL/GenBank/DDBJ databases">
        <title>Genome assembly of the deep-sea coral Lophelia pertusa.</title>
        <authorList>
            <person name="Herrera S."/>
            <person name="Cordes E."/>
        </authorList>
    </citation>
    <scope>NUCLEOTIDE SEQUENCE</scope>
    <source>
        <strain evidence="1">USNM1676648</strain>
        <tissue evidence="1">Polyp</tissue>
    </source>
</reference>
<organism evidence="1 2">
    <name type="scientific">Desmophyllum pertusum</name>
    <dbReference type="NCBI Taxonomy" id="174260"/>
    <lineage>
        <taxon>Eukaryota</taxon>
        <taxon>Metazoa</taxon>
        <taxon>Cnidaria</taxon>
        <taxon>Anthozoa</taxon>
        <taxon>Hexacorallia</taxon>
        <taxon>Scleractinia</taxon>
        <taxon>Caryophylliina</taxon>
        <taxon>Caryophylliidae</taxon>
        <taxon>Desmophyllum</taxon>
    </lineage>
</organism>
<protein>
    <submittedName>
        <fullName evidence="1">Uncharacterized protein</fullName>
    </submittedName>
</protein>
<evidence type="ECO:0000313" key="2">
    <source>
        <dbReference type="Proteomes" id="UP001163046"/>
    </source>
</evidence>
<accession>A0A9W9Z773</accession>
<dbReference type="Proteomes" id="UP001163046">
    <property type="component" value="Unassembled WGS sequence"/>
</dbReference>
<dbReference type="AlphaFoldDB" id="A0A9W9Z773"/>
<evidence type="ECO:0000313" key="1">
    <source>
        <dbReference type="EMBL" id="KAJ7375158.1"/>
    </source>
</evidence>
<proteinExistence type="predicted"/>